<protein>
    <submittedName>
        <fullName evidence="3">Glycoside hydrolase family 15</fullName>
    </submittedName>
</protein>
<dbReference type="Proteomes" id="UP000250462">
    <property type="component" value="Unassembled WGS sequence"/>
</dbReference>
<feature type="region of interest" description="Disordered" evidence="1">
    <location>
        <begin position="1"/>
        <end position="20"/>
    </location>
</feature>
<dbReference type="InterPro" id="IPR012341">
    <property type="entry name" value="6hp_glycosidase-like_sf"/>
</dbReference>
<sequence>MPPTSPAGEDSGVPASAPAGDTSADLVELARRSHQVITEHQHPSGAYPASPTFSAYRGFAWFRDGSFTAEGISRYGDAESANRFHDWICGVLSARGEQIREVVQATAAGEETPMERMLPTRFTLDGDDGSVPWWDFQTDGYGMWLWAVATHAKRHGVDLSRWRAGIELCHDYVVSAWHRPCYDWWEENVEQRHVSTLGALYGGLTAIAAAGVLDDERTSRAAQTAGEIRKLVLDEGVSGGHLTKWLGTDAVDGSLPACIVPFGLLDVDDPIAVATRAAVARDLDVDGGVHRFRADVFYGGGQWLLLAALLGWNRAAAGETGAAWQHLRWIAAQATDDGELPEQVPDHLLAPEHRQEWLDRWGPVATPLLWSHGMYLILADELGLLPEVTR</sequence>
<dbReference type="GO" id="GO:0004553">
    <property type="term" value="F:hydrolase activity, hydrolyzing O-glycosyl compounds"/>
    <property type="evidence" value="ECO:0007669"/>
    <property type="project" value="UniProtKB-ARBA"/>
</dbReference>
<dbReference type="SUPFAM" id="SSF48208">
    <property type="entry name" value="Six-hairpin glycosidases"/>
    <property type="match status" value="1"/>
</dbReference>
<dbReference type="InterPro" id="IPR011613">
    <property type="entry name" value="GH15-like"/>
</dbReference>
<dbReference type="AlphaFoldDB" id="A0A329R4K7"/>
<evidence type="ECO:0000256" key="1">
    <source>
        <dbReference type="SAM" id="MobiDB-lite"/>
    </source>
</evidence>
<comment type="caution">
    <text evidence="3">The sequence shown here is derived from an EMBL/GenBank/DDBJ whole genome shotgun (WGS) entry which is preliminary data.</text>
</comment>
<gene>
    <name evidence="3" type="ORF">DPM12_01180</name>
</gene>
<feature type="domain" description="GH15-like" evidence="2">
    <location>
        <begin position="31"/>
        <end position="307"/>
    </location>
</feature>
<evidence type="ECO:0000313" key="4">
    <source>
        <dbReference type="Proteomes" id="UP000250462"/>
    </source>
</evidence>
<proteinExistence type="predicted"/>
<dbReference type="GO" id="GO:0005975">
    <property type="term" value="P:carbohydrate metabolic process"/>
    <property type="evidence" value="ECO:0007669"/>
    <property type="project" value="InterPro"/>
</dbReference>
<dbReference type="PANTHER" id="PTHR31616">
    <property type="entry name" value="TREHALASE"/>
    <property type="match status" value="1"/>
</dbReference>
<keyword evidence="4" id="KW-1185">Reference proteome</keyword>
<dbReference type="Gene3D" id="1.50.10.10">
    <property type="match status" value="1"/>
</dbReference>
<reference evidence="3 4" key="1">
    <citation type="submission" date="2018-06" db="EMBL/GenBank/DDBJ databases">
        <title>Phytoactinopolyspora halophila sp. nov., a novel halophilic actinomycete isolated from a saline soil in China.</title>
        <authorList>
            <person name="Tang S.-K."/>
        </authorList>
    </citation>
    <scope>NUCLEOTIDE SEQUENCE [LARGE SCALE GENOMIC DNA]</scope>
    <source>
        <strain evidence="3 4">YIM 96934</strain>
    </source>
</reference>
<name>A0A329R4K7_9ACTN</name>
<dbReference type="EMBL" id="QMIG01000001">
    <property type="protein sequence ID" value="RAW18959.1"/>
    <property type="molecule type" value="Genomic_DNA"/>
</dbReference>
<dbReference type="InterPro" id="IPR008928">
    <property type="entry name" value="6-hairpin_glycosidase_sf"/>
</dbReference>
<evidence type="ECO:0000259" key="2">
    <source>
        <dbReference type="Pfam" id="PF00723"/>
    </source>
</evidence>
<dbReference type="Pfam" id="PF00723">
    <property type="entry name" value="Glyco_hydro_15"/>
    <property type="match status" value="1"/>
</dbReference>
<evidence type="ECO:0000313" key="3">
    <source>
        <dbReference type="EMBL" id="RAW18959.1"/>
    </source>
</evidence>
<dbReference type="OrthoDB" id="3902805at2"/>
<organism evidence="3 4">
    <name type="scientific">Phytoactinopolyspora halophila</name>
    <dbReference type="NCBI Taxonomy" id="1981511"/>
    <lineage>
        <taxon>Bacteria</taxon>
        <taxon>Bacillati</taxon>
        <taxon>Actinomycetota</taxon>
        <taxon>Actinomycetes</taxon>
        <taxon>Jiangellales</taxon>
        <taxon>Jiangellaceae</taxon>
        <taxon>Phytoactinopolyspora</taxon>
    </lineage>
</organism>
<accession>A0A329R4K7</accession>
<keyword evidence="3" id="KW-0378">Hydrolase</keyword>
<dbReference type="PANTHER" id="PTHR31616:SF0">
    <property type="entry name" value="GLUCAN 1,4-ALPHA-GLUCOSIDASE"/>
    <property type="match status" value="1"/>
</dbReference>